<feature type="compositionally biased region" description="Basic and acidic residues" evidence="1">
    <location>
        <begin position="541"/>
        <end position="552"/>
    </location>
</feature>
<feature type="region of interest" description="Disordered" evidence="1">
    <location>
        <begin position="743"/>
        <end position="774"/>
    </location>
</feature>
<protein>
    <submittedName>
        <fullName evidence="2">Uncharacterized protein</fullName>
    </submittedName>
</protein>
<feature type="compositionally biased region" description="Basic residues" evidence="1">
    <location>
        <begin position="573"/>
        <end position="589"/>
    </location>
</feature>
<sequence>MDAALQNLVSLSEEEFTRVFQRATEERLARQAPAVPHDSPLPNRNAKPAKEVEQVLCPSPEPSSRTETPETSVDDLPGSSADPSFGTDDTDWLTDSDFESGEDACEEGNTDSDACCEPDVSEVSSAGASEPDPGDSGHDELDLEMVIESSTNGSLSEDSLTGSDVEVAPQLPSAEKFTYHHEPLGVTRTASLVQDLNQEVSYHGRCSLQDAINLQIFGENGLARCIEQPGSWIVISPEQSGKTVGKAVLIRISALLGYPTVVLIKDVKGNANKVAQDLEALLEPFGIRVMYVSGKKIWESAAPLMSDTFSACKVVLVMSAYNTELRCLNDFLEDYCIAGVTVIADESDNIWSSEICDPDASEHELKSQREREMYHLLGSATNPAKRQNPLADGSRVRSLIQVSATHIATIVWHCQWRLPFRFVTADKSMLDQRGYSLQRDLKLVDILEPDDIKASNDYGMKSKQVVQEFQKFATDDRSGRLMMVCLSPFVKKAEAMTIFDIARCILELHVPDAVCIVIHGNGVNALYKKSPSGSSSRPRRRPDLDPDLDPSRRFGVPIFVDDDLPNRADQGSSRRRRHHHDDKQRKRSKQARDAIEMFDREFGEVTPLIIVGYNMIGRCTSIRSRNRVITHIIGAYQQGRSKADAEQMLMRGNGKSREVRARHGFEHIRMVTTKASWWIVRDLYSFTEEALSKSGTGRLEDLMNWFNAEYSEKYTRLFQDKRPWYRKTMGLLDTRGFRNSRTGEPFLKTDLPLQKRTKQQPLREKKRRKAQMGPDTTSYRLMKSIWAVAETAEGHHFKKAVLDAWIGEHPEVLTTEEYRDRQHHGAWSVISKARHWIKKVDRRDGTHMVTDIGAAWCRENLIGGPGPASAAGPAPALATATDPTPTAAPDPAPAAAPAPATAPASAHAPSPAPA</sequence>
<accession>A0AAW1S5A9</accession>
<reference evidence="2 3" key="1">
    <citation type="journal article" date="2024" name="Nat. Commun.">
        <title>Phylogenomics reveals the evolutionary origins of lichenization in chlorophyte algae.</title>
        <authorList>
            <person name="Puginier C."/>
            <person name="Libourel C."/>
            <person name="Otte J."/>
            <person name="Skaloud P."/>
            <person name="Haon M."/>
            <person name="Grisel S."/>
            <person name="Petersen M."/>
            <person name="Berrin J.G."/>
            <person name="Delaux P.M."/>
            <person name="Dal Grande F."/>
            <person name="Keller J."/>
        </authorList>
    </citation>
    <scope>NUCLEOTIDE SEQUENCE [LARGE SCALE GENOMIC DNA]</scope>
    <source>
        <strain evidence="2 3">SAG 2145</strain>
    </source>
</reference>
<dbReference type="Proteomes" id="UP001438707">
    <property type="component" value="Unassembled WGS sequence"/>
</dbReference>
<organism evidence="2 3">
    <name type="scientific">Apatococcus lobatus</name>
    <dbReference type="NCBI Taxonomy" id="904363"/>
    <lineage>
        <taxon>Eukaryota</taxon>
        <taxon>Viridiplantae</taxon>
        <taxon>Chlorophyta</taxon>
        <taxon>core chlorophytes</taxon>
        <taxon>Trebouxiophyceae</taxon>
        <taxon>Chlorellales</taxon>
        <taxon>Chlorellaceae</taxon>
        <taxon>Apatococcus</taxon>
    </lineage>
</organism>
<feature type="region of interest" description="Disordered" evidence="1">
    <location>
        <begin position="527"/>
        <end position="592"/>
    </location>
</feature>
<dbReference type="AlphaFoldDB" id="A0AAW1S5A9"/>
<name>A0AAW1S5A9_9CHLO</name>
<comment type="caution">
    <text evidence="2">The sequence shown here is derived from an EMBL/GenBank/DDBJ whole genome shotgun (WGS) entry which is preliminary data.</text>
</comment>
<feature type="compositionally biased region" description="Low complexity" evidence="1">
    <location>
        <begin position="867"/>
        <end position="885"/>
    </location>
</feature>
<keyword evidence="3" id="KW-1185">Reference proteome</keyword>
<feature type="compositionally biased region" description="Acidic residues" evidence="1">
    <location>
        <begin position="88"/>
        <end position="120"/>
    </location>
</feature>
<feature type="compositionally biased region" description="Low complexity" evidence="1">
    <location>
        <begin position="897"/>
        <end position="914"/>
    </location>
</feature>
<gene>
    <name evidence="2" type="ORF">WJX74_000377</name>
</gene>
<dbReference type="EMBL" id="JALJOS010000003">
    <property type="protein sequence ID" value="KAK9841122.1"/>
    <property type="molecule type" value="Genomic_DNA"/>
</dbReference>
<feature type="compositionally biased region" description="Pro residues" evidence="1">
    <location>
        <begin position="886"/>
        <end position="896"/>
    </location>
</feature>
<evidence type="ECO:0000313" key="2">
    <source>
        <dbReference type="EMBL" id="KAK9841122.1"/>
    </source>
</evidence>
<feature type="region of interest" description="Disordered" evidence="1">
    <location>
        <begin position="28"/>
        <end position="140"/>
    </location>
</feature>
<evidence type="ECO:0000256" key="1">
    <source>
        <dbReference type="SAM" id="MobiDB-lite"/>
    </source>
</evidence>
<proteinExistence type="predicted"/>
<evidence type="ECO:0000313" key="3">
    <source>
        <dbReference type="Proteomes" id="UP001438707"/>
    </source>
</evidence>
<feature type="region of interest" description="Disordered" evidence="1">
    <location>
        <begin position="866"/>
        <end position="914"/>
    </location>
</feature>
<feature type="compositionally biased region" description="Low complexity" evidence="1">
    <location>
        <begin position="62"/>
        <end position="71"/>
    </location>
</feature>